<feature type="binding site" evidence="5">
    <location>
        <position position="31"/>
    </location>
    <ligand>
        <name>Mg(2+)</name>
        <dbReference type="ChEBI" id="CHEBI:18420"/>
    </ligand>
</feature>
<dbReference type="PANTHER" id="PTHR19288">
    <property type="entry name" value="4-NITROPHENYLPHOSPHATASE-RELATED"/>
    <property type="match status" value="1"/>
</dbReference>
<comment type="similarity">
    <text evidence="2">Belongs to the HAD-like hydrolase superfamily.</text>
</comment>
<evidence type="ECO:0000313" key="7">
    <source>
        <dbReference type="RefSeq" id="XP_003747338.1"/>
    </source>
</evidence>
<evidence type="ECO:0000256" key="5">
    <source>
        <dbReference type="PIRSR" id="PIRSR000915-3"/>
    </source>
</evidence>
<dbReference type="Proteomes" id="UP000694867">
    <property type="component" value="Unplaced"/>
</dbReference>
<proteinExistence type="inferred from homology"/>
<dbReference type="InterPro" id="IPR006349">
    <property type="entry name" value="PGP_euk"/>
</dbReference>
<evidence type="ECO:0000256" key="4">
    <source>
        <dbReference type="PIRSR" id="PIRSR000915-2"/>
    </source>
</evidence>
<dbReference type="AlphaFoldDB" id="A0AAJ6QXT8"/>
<feature type="binding site" evidence="4">
    <location>
        <position position="223"/>
    </location>
    <ligand>
        <name>substrate</name>
    </ligand>
</feature>
<feature type="active site" description="Nucleophile" evidence="3">
    <location>
        <position position="29"/>
    </location>
</feature>
<dbReference type="RefSeq" id="XP_003747338.1">
    <property type="nucleotide sequence ID" value="XM_003747290.1"/>
</dbReference>
<dbReference type="GO" id="GO:0005737">
    <property type="term" value="C:cytoplasm"/>
    <property type="evidence" value="ECO:0007669"/>
    <property type="project" value="TreeGrafter"/>
</dbReference>
<dbReference type="GeneID" id="100906424"/>
<dbReference type="GO" id="GO:0016791">
    <property type="term" value="F:phosphatase activity"/>
    <property type="evidence" value="ECO:0007669"/>
    <property type="project" value="InterPro"/>
</dbReference>
<name>A0AAJ6QXT8_9ACAR</name>
<dbReference type="Gene3D" id="3.40.50.1000">
    <property type="entry name" value="HAD superfamily/HAD-like"/>
    <property type="match status" value="2"/>
</dbReference>
<dbReference type="NCBIfam" id="TIGR01460">
    <property type="entry name" value="HAD-SF-IIA"/>
    <property type="match status" value="1"/>
</dbReference>
<accession>A0AAJ6QXT8</accession>
<dbReference type="KEGG" id="goe:100906424"/>
<evidence type="ECO:0000313" key="6">
    <source>
        <dbReference type="Proteomes" id="UP000694867"/>
    </source>
</evidence>
<feature type="active site" description="Proton donor" evidence="3">
    <location>
        <position position="31"/>
    </location>
</feature>
<dbReference type="PANTHER" id="PTHR19288:SF93">
    <property type="entry name" value="FI11325P-RELATED"/>
    <property type="match status" value="1"/>
</dbReference>
<dbReference type="Pfam" id="PF13242">
    <property type="entry name" value="Hydrolase_like"/>
    <property type="match status" value="1"/>
</dbReference>
<keyword evidence="5" id="KW-0460">Magnesium</keyword>
<dbReference type="SUPFAM" id="SSF56784">
    <property type="entry name" value="HAD-like"/>
    <property type="match status" value="1"/>
</dbReference>
<feature type="binding site" evidence="5">
    <location>
        <position position="29"/>
    </location>
    <ligand>
        <name>Mg(2+)</name>
        <dbReference type="ChEBI" id="CHEBI:18420"/>
    </ligand>
</feature>
<keyword evidence="6" id="KW-1185">Reference proteome</keyword>
<dbReference type="InterPro" id="IPR036412">
    <property type="entry name" value="HAD-like_sf"/>
</dbReference>
<keyword evidence="5" id="KW-0479">Metal-binding</keyword>
<dbReference type="GO" id="GO:0046872">
    <property type="term" value="F:metal ion binding"/>
    <property type="evidence" value="ECO:0007669"/>
    <property type="project" value="UniProtKB-KW"/>
</dbReference>
<sequence>MCSIVEKSTRLTQTIWTELAPKIKYVLTDCDGVIWHSKERVPGASIVLEKLRDRGIQLGFVTNNSGTSRAELLEKFSALKIKANPEEIFCVNNLTAKYLVGKGVTGKLYMIGHKALYDELQAVGLSCNEPGPDPVDDYYQSWSGLHLEETVQAVVVGFDNHFSLAKVCRAASYLEDPKCLFVATDADSRIAAPKCPHLVLPCTGSIIAAVQAPTGRTPELIGKPSTLLADMIRTVYPGLSGQNTLVIGDNLETDIEFGRRSGFTTLLVETGVHKRHHVRRSEAPSFYTPSIADLAEFMR</sequence>
<organism evidence="6 7">
    <name type="scientific">Galendromus occidentalis</name>
    <name type="common">western predatory mite</name>
    <dbReference type="NCBI Taxonomy" id="34638"/>
    <lineage>
        <taxon>Eukaryota</taxon>
        <taxon>Metazoa</taxon>
        <taxon>Ecdysozoa</taxon>
        <taxon>Arthropoda</taxon>
        <taxon>Chelicerata</taxon>
        <taxon>Arachnida</taxon>
        <taxon>Acari</taxon>
        <taxon>Parasitiformes</taxon>
        <taxon>Mesostigmata</taxon>
        <taxon>Gamasina</taxon>
        <taxon>Phytoseioidea</taxon>
        <taxon>Phytoseiidae</taxon>
        <taxon>Typhlodrominae</taxon>
        <taxon>Galendromus</taxon>
    </lineage>
</organism>
<evidence type="ECO:0000256" key="2">
    <source>
        <dbReference type="PIRNR" id="PIRNR000915"/>
    </source>
</evidence>
<comment type="cofactor">
    <cofactor evidence="5">
        <name>Mg(2+)</name>
        <dbReference type="ChEBI" id="CHEBI:18420"/>
    </cofactor>
    <text evidence="5">Divalent metal ions. Mg(2+) is the most effective.</text>
</comment>
<gene>
    <name evidence="7" type="primary">LOC100906424</name>
</gene>
<reference evidence="7" key="1">
    <citation type="submission" date="2025-08" db="UniProtKB">
        <authorList>
            <consortium name="RefSeq"/>
        </authorList>
    </citation>
    <scope>IDENTIFICATION</scope>
</reference>
<evidence type="ECO:0000256" key="3">
    <source>
        <dbReference type="PIRSR" id="PIRSR000915-1"/>
    </source>
</evidence>
<dbReference type="InterPro" id="IPR023214">
    <property type="entry name" value="HAD_sf"/>
</dbReference>
<dbReference type="Pfam" id="PF13344">
    <property type="entry name" value="Hydrolase_6"/>
    <property type="match status" value="1"/>
</dbReference>
<dbReference type="NCBIfam" id="TIGR01452">
    <property type="entry name" value="PGP_euk"/>
    <property type="match status" value="1"/>
</dbReference>
<feature type="binding site" evidence="5">
    <location>
        <position position="249"/>
    </location>
    <ligand>
        <name>Mg(2+)</name>
        <dbReference type="ChEBI" id="CHEBI:18420"/>
    </ligand>
</feature>
<dbReference type="InterPro" id="IPR006357">
    <property type="entry name" value="HAD-SF_hydro_IIA"/>
</dbReference>
<dbReference type="PIRSF" id="PIRSF000915">
    <property type="entry name" value="PGP-type_phosphatase"/>
    <property type="match status" value="1"/>
</dbReference>
<evidence type="ECO:0000256" key="1">
    <source>
        <dbReference type="ARBA" id="ARBA00022801"/>
    </source>
</evidence>
<protein>
    <submittedName>
        <fullName evidence="7">Glycerol-3-phosphate phosphatase</fullName>
    </submittedName>
</protein>
<keyword evidence="1 2" id="KW-0378">Hydrolase</keyword>